<name>A0ABS3U0M1_9ACTN</name>
<reference evidence="3 4" key="1">
    <citation type="submission" date="2021-03" db="EMBL/GenBank/DDBJ databases">
        <title>Glycomyces sp. nov., a novel actinomycete isolated from soil.</title>
        <authorList>
            <person name="Yang X."/>
            <person name="Xu X."/>
        </authorList>
    </citation>
    <scope>NUCLEOTIDE SEQUENCE [LARGE SCALE GENOMIC DNA]</scope>
    <source>
        <strain evidence="3 4">NEAU-S30</strain>
    </source>
</reference>
<evidence type="ECO:0000256" key="1">
    <source>
        <dbReference type="SAM" id="MobiDB-lite"/>
    </source>
</evidence>
<accession>A0ABS3U0M1</accession>
<keyword evidence="2" id="KW-0812">Transmembrane</keyword>
<evidence type="ECO:0000313" key="4">
    <source>
        <dbReference type="Proteomes" id="UP000681341"/>
    </source>
</evidence>
<dbReference type="Proteomes" id="UP000681341">
    <property type="component" value="Unassembled WGS sequence"/>
</dbReference>
<feature type="region of interest" description="Disordered" evidence="1">
    <location>
        <begin position="1"/>
        <end position="34"/>
    </location>
</feature>
<keyword evidence="2" id="KW-1133">Transmembrane helix</keyword>
<feature type="transmembrane region" description="Helical" evidence="2">
    <location>
        <begin position="63"/>
        <end position="83"/>
    </location>
</feature>
<keyword evidence="2" id="KW-0472">Membrane</keyword>
<dbReference type="RefSeq" id="WP_208495089.1">
    <property type="nucleotide sequence ID" value="NZ_JAGFNP010000002.1"/>
</dbReference>
<gene>
    <name evidence="3" type="ORF">J5V16_05715</name>
</gene>
<dbReference type="EMBL" id="JAGFNP010000002">
    <property type="protein sequence ID" value="MBO3732315.1"/>
    <property type="molecule type" value="Genomic_DNA"/>
</dbReference>
<feature type="compositionally biased region" description="Basic and acidic residues" evidence="1">
    <location>
        <begin position="1"/>
        <end position="21"/>
    </location>
</feature>
<comment type="caution">
    <text evidence="3">The sequence shown here is derived from an EMBL/GenBank/DDBJ whole genome shotgun (WGS) entry which is preliminary data.</text>
</comment>
<evidence type="ECO:0000256" key="2">
    <source>
        <dbReference type="SAM" id="Phobius"/>
    </source>
</evidence>
<protein>
    <submittedName>
        <fullName evidence="3">Uncharacterized protein</fullName>
    </submittedName>
</protein>
<organism evidence="3 4">
    <name type="scientific">Glycomyces niveus</name>
    <dbReference type="NCBI Taxonomy" id="2820287"/>
    <lineage>
        <taxon>Bacteria</taxon>
        <taxon>Bacillati</taxon>
        <taxon>Actinomycetota</taxon>
        <taxon>Actinomycetes</taxon>
        <taxon>Glycomycetales</taxon>
        <taxon>Glycomycetaceae</taxon>
        <taxon>Glycomyces</taxon>
    </lineage>
</organism>
<proteinExistence type="predicted"/>
<evidence type="ECO:0000313" key="3">
    <source>
        <dbReference type="EMBL" id="MBO3732315.1"/>
    </source>
</evidence>
<sequence length="84" mass="9195">MTDRDGAAGPRHADEAGDRARPVGRRASGPLGSLDPVAAYERRTTRIREEIARNRRGEYTVPTWVLALALAAVIGVWLLVLFVL</sequence>
<keyword evidence="4" id="KW-1185">Reference proteome</keyword>